<evidence type="ECO:0000313" key="8">
    <source>
        <dbReference type="EMBL" id="KXB38791.1"/>
    </source>
</evidence>
<comment type="subunit">
    <text evidence="5">Binds ribosomal protein uS19.</text>
</comment>
<dbReference type="GO" id="GO:0005737">
    <property type="term" value="C:cytoplasm"/>
    <property type="evidence" value="ECO:0007669"/>
    <property type="project" value="UniProtKB-SubCell"/>
</dbReference>
<dbReference type="NCBIfam" id="TIGR02273">
    <property type="entry name" value="16S_RimM"/>
    <property type="match status" value="1"/>
</dbReference>
<comment type="domain">
    <text evidence="5">The PRC barrel domain binds ribosomal protein uS19.</text>
</comment>
<evidence type="ECO:0000256" key="2">
    <source>
        <dbReference type="ARBA" id="ARBA00022517"/>
    </source>
</evidence>
<comment type="function">
    <text evidence="5">An accessory protein needed during the final step in the assembly of 30S ribosomal subunit, possibly for assembly of the head region. Essential for efficient processing of 16S rRNA. May be needed both before and after RbfA during the maturation of 16S rRNA. It has affinity for free ribosomal 30S subunits but not for 70S ribosomes.</text>
</comment>
<dbReference type="HAMAP" id="MF_00014">
    <property type="entry name" value="Ribosome_mat_RimM"/>
    <property type="match status" value="1"/>
</dbReference>
<evidence type="ECO:0000256" key="4">
    <source>
        <dbReference type="ARBA" id="ARBA00023186"/>
    </source>
</evidence>
<evidence type="ECO:0000256" key="1">
    <source>
        <dbReference type="ARBA" id="ARBA00022490"/>
    </source>
</evidence>
<keyword evidence="9" id="KW-1185">Reference proteome</keyword>
<name>A0A133Y6I1_9FIRM</name>
<dbReference type="InterPro" id="IPR002676">
    <property type="entry name" value="RimM_N"/>
</dbReference>
<accession>A0A133Y6I1</accession>
<dbReference type="Pfam" id="PF01782">
    <property type="entry name" value="RimM"/>
    <property type="match status" value="1"/>
</dbReference>
<dbReference type="Gene3D" id="2.30.30.240">
    <property type="entry name" value="PRC-barrel domain"/>
    <property type="match status" value="1"/>
</dbReference>
<keyword evidence="1 5" id="KW-0963">Cytoplasm</keyword>
<dbReference type="AlphaFoldDB" id="A0A133Y6I1"/>
<comment type="similarity">
    <text evidence="5">Belongs to the RimM family.</text>
</comment>
<dbReference type="Gene3D" id="2.40.30.60">
    <property type="entry name" value="RimM"/>
    <property type="match status" value="1"/>
</dbReference>
<dbReference type="RefSeq" id="WP_066715269.1">
    <property type="nucleotide sequence ID" value="NZ_CP118869.1"/>
</dbReference>
<reference evidence="9" key="1">
    <citation type="submission" date="2016-01" db="EMBL/GenBank/DDBJ databases">
        <authorList>
            <person name="Mitreva M."/>
            <person name="Pepin K.H."/>
            <person name="Mihindukulasuriya K.A."/>
            <person name="Fulton R."/>
            <person name="Fronick C."/>
            <person name="O'Laughlin M."/>
            <person name="Miner T."/>
            <person name="Herter B."/>
            <person name="Rosa B.A."/>
            <person name="Cordes M."/>
            <person name="Tomlinson C."/>
            <person name="Wollam A."/>
            <person name="Palsikar V.B."/>
            <person name="Mardis E.R."/>
            <person name="Wilson R.K."/>
        </authorList>
    </citation>
    <scope>NUCLEOTIDE SEQUENCE [LARGE SCALE GENOMIC DNA]</scope>
    <source>
        <strain evidence="9">KA00274</strain>
    </source>
</reference>
<dbReference type="GO" id="GO:0005840">
    <property type="term" value="C:ribosome"/>
    <property type="evidence" value="ECO:0007669"/>
    <property type="project" value="InterPro"/>
</dbReference>
<evidence type="ECO:0000313" key="9">
    <source>
        <dbReference type="Proteomes" id="UP000070080"/>
    </source>
</evidence>
<dbReference type="InterPro" id="IPR056792">
    <property type="entry name" value="PRC_RimM"/>
</dbReference>
<dbReference type="InterPro" id="IPR011961">
    <property type="entry name" value="RimM"/>
</dbReference>
<dbReference type="SUPFAM" id="SSF50447">
    <property type="entry name" value="Translation proteins"/>
    <property type="match status" value="1"/>
</dbReference>
<dbReference type="GO" id="GO:0042274">
    <property type="term" value="P:ribosomal small subunit biogenesis"/>
    <property type="evidence" value="ECO:0007669"/>
    <property type="project" value="UniProtKB-UniRule"/>
</dbReference>
<organism evidence="8 9">
    <name type="scientific">Amygdalobacter nucleatus</name>
    <dbReference type="NCBI Taxonomy" id="3029274"/>
    <lineage>
        <taxon>Bacteria</taxon>
        <taxon>Bacillati</taxon>
        <taxon>Bacillota</taxon>
        <taxon>Clostridia</taxon>
        <taxon>Eubacteriales</taxon>
        <taxon>Oscillospiraceae</taxon>
        <taxon>Amygdalobacter</taxon>
    </lineage>
</organism>
<keyword evidence="2 5" id="KW-0690">Ribosome biogenesis</keyword>
<keyword evidence="4 5" id="KW-0143">Chaperone</keyword>
<dbReference type="Pfam" id="PF24986">
    <property type="entry name" value="PRC_RimM"/>
    <property type="match status" value="1"/>
</dbReference>
<comment type="caution">
    <text evidence="8">The sequence shown here is derived from an EMBL/GenBank/DDBJ whole genome shotgun (WGS) entry which is preliminary data.</text>
</comment>
<evidence type="ECO:0000259" key="7">
    <source>
        <dbReference type="Pfam" id="PF24986"/>
    </source>
</evidence>
<dbReference type="SUPFAM" id="SSF50346">
    <property type="entry name" value="PRC-barrel domain"/>
    <property type="match status" value="1"/>
</dbReference>
<dbReference type="InterPro" id="IPR036976">
    <property type="entry name" value="RimM_N_sf"/>
</dbReference>
<dbReference type="PANTHER" id="PTHR33692">
    <property type="entry name" value="RIBOSOME MATURATION FACTOR RIMM"/>
    <property type="match status" value="1"/>
</dbReference>
<gene>
    <name evidence="5" type="primary">rimM</name>
    <name evidence="8" type="ORF">HMPREF1872_01514</name>
</gene>
<dbReference type="OrthoDB" id="9810331at2"/>
<feature type="domain" description="Ribosome maturation factor RimM PRC barrel" evidence="7">
    <location>
        <begin position="107"/>
        <end position="173"/>
    </location>
</feature>
<dbReference type="InterPro" id="IPR011033">
    <property type="entry name" value="PRC_barrel-like_sf"/>
</dbReference>
<dbReference type="STRING" id="1497955.HMPREF1872_01514"/>
<dbReference type="GO" id="GO:0006364">
    <property type="term" value="P:rRNA processing"/>
    <property type="evidence" value="ECO:0007669"/>
    <property type="project" value="UniProtKB-UniRule"/>
</dbReference>
<dbReference type="EMBL" id="LSCV01000046">
    <property type="protein sequence ID" value="KXB38791.1"/>
    <property type="molecule type" value="Genomic_DNA"/>
</dbReference>
<keyword evidence="3 5" id="KW-0698">rRNA processing</keyword>
<evidence type="ECO:0000256" key="3">
    <source>
        <dbReference type="ARBA" id="ARBA00022552"/>
    </source>
</evidence>
<dbReference type="InterPro" id="IPR009000">
    <property type="entry name" value="Transl_B-barrel_sf"/>
</dbReference>
<evidence type="ECO:0000256" key="5">
    <source>
        <dbReference type="HAMAP-Rule" id="MF_00014"/>
    </source>
</evidence>
<dbReference type="Proteomes" id="UP000070080">
    <property type="component" value="Unassembled WGS sequence"/>
</dbReference>
<sequence>MRSLKQYLKVGQIRTAHGVHGAFKIELFSDDVARLAYLKSARFVNPHAENDYRDVELSLQGRKPESLILAALNIESREEIMAYQNWYVEVERKDAKNLAEGEFFVCDLLHCQVIDAKYGEIGEVKDLLQNTSQDVFVIAKAGEADILLPKVKAFIQAIDIENGVIKTAMPDGLYELYRAEK</sequence>
<dbReference type="PANTHER" id="PTHR33692:SF1">
    <property type="entry name" value="RIBOSOME MATURATION FACTOR RIMM"/>
    <property type="match status" value="1"/>
</dbReference>
<feature type="domain" description="RimM N-terminal" evidence="6">
    <location>
        <begin position="10"/>
        <end position="93"/>
    </location>
</feature>
<comment type="subcellular location">
    <subcellularLocation>
        <location evidence="5">Cytoplasm</location>
    </subcellularLocation>
</comment>
<evidence type="ECO:0000259" key="6">
    <source>
        <dbReference type="Pfam" id="PF01782"/>
    </source>
</evidence>
<dbReference type="GO" id="GO:0043022">
    <property type="term" value="F:ribosome binding"/>
    <property type="evidence" value="ECO:0007669"/>
    <property type="project" value="InterPro"/>
</dbReference>
<proteinExistence type="inferred from homology"/>
<protein>
    <recommendedName>
        <fullName evidence="5">Ribosome maturation factor RimM</fullName>
    </recommendedName>
</protein>